<accession>A0ABS6H5M5</accession>
<gene>
    <name evidence="2" type="ORF">JJQ90_05485</name>
</gene>
<feature type="transmembrane region" description="Helical" evidence="1">
    <location>
        <begin position="59"/>
        <end position="77"/>
    </location>
</feature>
<dbReference type="Proteomes" id="UP000689967">
    <property type="component" value="Unassembled WGS sequence"/>
</dbReference>
<feature type="transmembrane region" description="Helical" evidence="1">
    <location>
        <begin position="34"/>
        <end position="53"/>
    </location>
</feature>
<sequence length="88" mass="9333">MMDIAFGLFALAYSGLVLFTVASSLRRLMPPMRAALTAFALSAGVHGATTLMLGENAMLAFAFWGIPHLLILPLLLLSARRQTPSTGA</sequence>
<keyword evidence="3" id="KW-1185">Reference proteome</keyword>
<proteinExistence type="predicted"/>
<reference evidence="2 3" key="1">
    <citation type="submission" date="2021-01" db="EMBL/GenBank/DDBJ databases">
        <title>Roseomonas sp. nov, a bacterium isolated from an oil production mixture in Yumen Oilfield.</title>
        <authorList>
            <person name="Wu D."/>
        </authorList>
    </citation>
    <scope>NUCLEOTIDE SEQUENCE [LARGE SCALE GENOMIC DNA]</scope>
    <source>
        <strain evidence="2 3">ROY-5-3</strain>
    </source>
</reference>
<comment type="caution">
    <text evidence="2">The sequence shown here is derived from an EMBL/GenBank/DDBJ whole genome shotgun (WGS) entry which is preliminary data.</text>
</comment>
<keyword evidence="1" id="KW-0812">Transmembrane</keyword>
<dbReference type="RefSeq" id="WP_216873437.1">
    <property type="nucleotide sequence ID" value="NZ_JAERQM010000001.1"/>
</dbReference>
<evidence type="ECO:0000313" key="2">
    <source>
        <dbReference type="EMBL" id="MBU8543147.1"/>
    </source>
</evidence>
<name>A0ABS6H5M5_9PROT</name>
<evidence type="ECO:0000313" key="3">
    <source>
        <dbReference type="Proteomes" id="UP000689967"/>
    </source>
</evidence>
<evidence type="ECO:0000256" key="1">
    <source>
        <dbReference type="SAM" id="Phobius"/>
    </source>
</evidence>
<keyword evidence="1" id="KW-0472">Membrane</keyword>
<feature type="transmembrane region" description="Helical" evidence="1">
    <location>
        <begin position="6"/>
        <end position="22"/>
    </location>
</feature>
<protein>
    <submittedName>
        <fullName evidence="2">Uncharacterized protein</fullName>
    </submittedName>
</protein>
<organism evidence="2 3">
    <name type="scientific">Falsiroseomonas oleicola</name>
    <dbReference type="NCBI Taxonomy" id="2801474"/>
    <lineage>
        <taxon>Bacteria</taxon>
        <taxon>Pseudomonadati</taxon>
        <taxon>Pseudomonadota</taxon>
        <taxon>Alphaproteobacteria</taxon>
        <taxon>Acetobacterales</taxon>
        <taxon>Roseomonadaceae</taxon>
        <taxon>Falsiroseomonas</taxon>
    </lineage>
</organism>
<dbReference type="EMBL" id="JAERQM010000001">
    <property type="protein sequence ID" value="MBU8543147.1"/>
    <property type="molecule type" value="Genomic_DNA"/>
</dbReference>
<keyword evidence="1" id="KW-1133">Transmembrane helix</keyword>